<dbReference type="Gene3D" id="1.10.150.20">
    <property type="entry name" value="5' to 3' exonuclease, C-terminal subdomain"/>
    <property type="match status" value="1"/>
</dbReference>
<evidence type="ECO:0000313" key="1">
    <source>
        <dbReference type="EMBL" id="OAG89943.1"/>
    </source>
</evidence>
<dbReference type="InterPro" id="IPR016195">
    <property type="entry name" value="Pol/histidinol_Pase-like"/>
</dbReference>
<dbReference type="Proteomes" id="UP000077421">
    <property type="component" value="Unassembled WGS sequence"/>
</dbReference>
<dbReference type="Gene3D" id="3.20.20.140">
    <property type="entry name" value="Metal-dependent hydrolases"/>
    <property type="match status" value="1"/>
</dbReference>
<dbReference type="PANTHER" id="PTHR40084">
    <property type="entry name" value="PHOSPHOHYDROLASE, PHP FAMILY"/>
    <property type="match status" value="1"/>
</dbReference>
<dbReference type="SUPFAM" id="SSF89550">
    <property type="entry name" value="PHP domain-like"/>
    <property type="match status" value="1"/>
</dbReference>
<dbReference type="InterPro" id="IPR010994">
    <property type="entry name" value="RuvA_2-like"/>
</dbReference>
<dbReference type="CDD" id="cd19067">
    <property type="entry name" value="PfuEndoQ-like"/>
    <property type="match status" value="1"/>
</dbReference>
<gene>
    <name evidence="1" type="ORF">AYW79_14320</name>
</gene>
<evidence type="ECO:0000313" key="2">
    <source>
        <dbReference type="Proteomes" id="UP000077421"/>
    </source>
</evidence>
<dbReference type="EMBL" id="LSUQ01000080">
    <property type="protein sequence ID" value="OAG89943.1"/>
    <property type="molecule type" value="Genomic_DNA"/>
</dbReference>
<proteinExistence type="predicted"/>
<evidence type="ECO:0008006" key="3">
    <source>
        <dbReference type="Google" id="ProtNLM"/>
    </source>
</evidence>
<reference evidence="1 2" key="1">
    <citation type="submission" date="2016-02" db="EMBL/GenBank/DDBJ databases">
        <title>Draft genome sequence of Acidibacillus ferrooxidans SLC66.</title>
        <authorList>
            <person name="Oliveira G."/>
            <person name="Nancucheo I."/>
            <person name="Dall'Agnol H."/>
            <person name="Johnson B."/>
            <person name="Oliveira R."/>
            <person name="Nunes G.L."/>
            <person name="Tzotzos G."/>
            <person name="Orellana S.C."/>
            <person name="Salim A.C."/>
            <person name="Araujo F.M."/>
        </authorList>
    </citation>
    <scope>NUCLEOTIDE SEQUENCE [LARGE SCALE GENOMIC DNA]</scope>
    <source>
        <strain evidence="1 2">SLC66</strain>
    </source>
</reference>
<dbReference type="PANTHER" id="PTHR40084:SF1">
    <property type="entry name" value="PHOSPHOTRANSFERASE"/>
    <property type="match status" value="1"/>
</dbReference>
<name>A0A853K7F4_9BACL</name>
<sequence>MCKLSHQVREELPKSSFIVDFHVHIGFADGKPVKISAGKTMTLEAVLEGAIQKGIDLVGITDGVTGPVRTVWEKLIARGDLALLAGGGYRYRDAVTIVPGAEVELRGPHGGAAHFGLFVGNLDAAASLYEELAHDQTNPDLSSQRLNVNFETMADWLDERNGIVIINHAFTPHKGLYGSCVTHASEMIDLSRAAALELGLSADTDMADRVSELRATTFVTNSDAHSTPKLAREYHVARMDFPDFENYKRVLRRDGSFQITENVGMWPTLGKYHRSFCLACGAIATIDQAVCSSCGNKKFTRGVYERLHEVADQEISSSPDYRPPYRHHIPLDMIPGIGKKTRDRLLSCFAQELSVMRMATIEELTDCVGPLLANRIDLARHGRLGMGVGAGGVYGKVLAE</sequence>
<accession>A0A853K7F4</accession>
<comment type="caution">
    <text evidence="1">The sequence shown here is derived from an EMBL/GenBank/DDBJ whole genome shotgun (WGS) entry which is preliminary data.</text>
</comment>
<dbReference type="SUPFAM" id="SSF47781">
    <property type="entry name" value="RuvA domain 2-like"/>
    <property type="match status" value="1"/>
</dbReference>
<organism evidence="1 2">
    <name type="scientific">Ferroacidibacillus organovorans</name>
    <dbReference type="NCBI Taxonomy" id="1765683"/>
    <lineage>
        <taxon>Bacteria</taxon>
        <taxon>Bacillati</taxon>
        <taxon>Bacillota</taxon>
        <taxon>Bacilli</taxon>
        <taxon>Bacillales</taxon>
        <taxon>Alicyclobacillaceae</taxon>
        <taxon>Ferroacidibacillus</taxon>
    </lineage>
</organism>
<dbReference type="AlphaFoldDB" id="A0A853K7F4"/>
<protein>
    <recommendedName>
        <fullName evidence="3">TIGR00375 family protein</fullName>
    </recommendedName>
</protein>